<protein>
    <submittedName>
        <fullName evidence="2">Uncharacterized protein</fullName>
    </submittedName>
</protein>
<sequence>MTGDRMTRLGIIAVGAAALSAVGAAAFALRPHRDRSSSDAAKPEAGNSEAGKPAATAKKAAVSTLYCEFTNFADQTPRVGFYFTIEQDGQKPVYAQIFQREQDGTQDDVGSAPRPAWSYDDTQSSPVIHSPDDAMQINLYDYDPKKTGSSWFEAGLRSVRYRNLGGKCRHSTA</sequence>
<keyword evidence="3" id="KW-1185">Reference proteome</keyword>
<accession>A0A512ILN1</accession>
<feature type="region of interest" description="Disordered" evidence="1">
    <location>
        <begin position="103"/>
        <end position="125"/>
    </location>
</feature>
<evidence type="ECO:0000256" key="1">
    <source>
        <dbReference type="SAM" id="MobiDB-lite"/>
    </source>
</evidence>
<name>A0A512ILN1_9HYPH</name>
<dbReference type="Proteomes" id="UP000321258">
    <property type="component" value="Unassembled WGS sequence"/>
</dbReference>
<organism evidence="2 3">
    <name type="scientific">Methylobacterium haplocladii</name>
    <dbReference type="NCBI Taxonomy" id="1176176"/>
    <lineage>
        <taxon>Bacteria</taxon>
        <taxon>Pseudomonadati</taxon>
        <taxon>Pseudomonadota</taxon>
        <taxon>Alphaproteobacteria</taxon>
        <taxon>Hyphomicrobiales</taxon>
        <taxon>Methylobacteriaceae</taxon>
        <taxon>Methylobacterium</taxon>
    </lineage>
</organism>
<evidence type="ECO:0000313" key="3">
    <source>
        <dbReference type="Proteomes" id="UP000321258"/>
    </source>
</evidence>
<dbReference type="EMBL" id="BJZT01000008">
    <property type="protein sequence ID" value="GEO98617.1"/>
    <property type="molecule type" value="Genomic_DNA"/>
</dbReference>
<comment type="caution">
    <text evidence="2">The sequence shown here is derived from an EMBL/GenBank/DDBJ whole genome shotgun (WGS) entry which is preliminary data.</text>
</comment>
<reference evidence="2 3" key="1">
    <citation type="submission" date="2019-07" db="EMBL/GenBank/DDBJ databases">
        <title>Whole genome shotgun sequence of Methylobacterium haplocladii NBRC 107714.</title>
        <authorList>
            <person name="Hosoyama A."/>
            <person name="Uohara A."/>
            <person name="Ohji S."/>
            <person name="Ichikawa N."/>
        </authorList>
    </citation>
    <scope>NUCLEOTIDE SEQUENCE [LARGE SCALE GENOMIC DNA]</scope>
    <source>
        <strain evidence="2 3">NBRC 107714</strain>
    </source>
</reference>
<feature type="region of interest" description="Disordered" evidence="1">
    <location>
        <begin position="32"/>
        <end position="54"/>
    </location>
</feature>
<dbReference type="AlphaFoldDB" id="A0A512ILN1"/>
<gene>
    <name evidence="2" type="ORF">MHA02_10050</name>
</gene>
<evidence type="ECO:0000313" key="2">
    <source>
        <dbReference type="EMBL" id="GEO98617.1"/>
    </source>
</evidence>
<proteinExistence type="predicted"/>